<evidence type="ECO:0008006" key="3">
    <source>
        <dbReference type="Google" id="ProtNLM"/>
    </source>
</evidence>
<organism evidence="1 2">
    <name type="scientific">Bacteroides uniformis</name>
    <dbReference type="NCBI Taxonomy" id="820"/>
    <lineage>
        <taxon>Bacteria</taxon>
        <taxon>Pseudomonadati</taxon>
        <taxon>Bacteroidota</taxon>
        <taxon>Bacteroidia</taxon>
        <taxon>Bacteroidales</taxon>
        <taxon>Bacteroidaceae</taxon>
        <taxon>Bacteroides</taxon>
    </lineage>
</organism>
<evidence type="ECO:0000313" key="1">
    <source>
        <dbReference type="EMBL" id="OKZ28840.1"/>
    </source>
</evidence>
<gene>
    <name evidence="1" type="ORF">BHV79_17760</name>
</gene>
<accession>A0A1Q6HQD2</accession>
<comment type="caution">
    <text evidence="1">The sequence shown here is derived from an EMBL/GenBank/DDBJ whole genome shotgun (WGS) entry which is preliminary data.</text>
</comment>
<protein>
    <recommendedName>
        <fullName evidence="3">50S ribosomal protein L29</fullName>
    </recommendedName>
</protein>
<evidence type="ECO:0000313" key="2">
    <source>
        <dbReference type="Proteomes" id="UP000186549"/>
    </source>
</evidence>
<proteinExistence type="predicted"/>
<dbReference type="AlphaFoldDB" id="A0A1Q6HQD2"/>
<reference evidence="1 2" key="1">
    <citation type="journal article" date="2016" name="Nat. Biotechnol.">
        <title>Measurement of bacterial replication rates in microbial communities.</title>
        <authorList>
            <person name="Brown C.T."/>
            <person name="Olm M.R."/>
            <person name="Thomas B.C."/>
            <person name="Banfield J.F."/>
        </authorList>
    </citation>
    <scope>NUCLEOTIDE SEQUENCE [LARGE SCALE GENOMIC DNA]</scope>
    <source>
        <strain evidence="1">45_41</strain>
    </source>
</reference>
<sequence>MKTYADTFKDKIIGLSKEELQNLRDSIFDKIEVYRERLAIVSNDKKVHDLTVSIRRKKIEIREINKLLKQCHTT</sequence>
<name>A0A1Q6HQD2_BACUN</name>
<dbReference type="Proteomes" id="UP000186549">
    <property type="component" value="Unassembled WGS sequence"/>
</dbReference>
<dbReference type="EMBL" id="MNQU01000332">
    <property type="protein sequence ID" value="OKZ28840.1"/>
    <property type="molecule type" value="Genomic_DNA"/>
</dbReference>